<dbReference type="InterPro" id="IPR000257">
    <property type="entry name" value="Uroporphyrinogen_deCOase"/>
</dbReference>
<gene>
    <name evidence="2" type="ORF">H8S18_13505</name>
</gene>
<reference evidence="2 3" key="1">
    <citation type="submission" date="2020-08" db="EMBL/GenBank/DDBJ databases">
        <title>Genome public.</title>
        <authorList>
            <person name="Liu C."/>
            <person name="Sun Q."/>
        </authorList>
    </citation>
    <scope>NUCLEOTIDE SEQUENCE [LARGE SCALE GENOMIC DNA]</scope>
    <source>
        <strain evidence="2 3">NSJ-35</strain>
    </source>
</reference>
<dbReference type="SUPFAM" id="SSF51726">
    <property type="entry name" value="UROD/MetE-like"/>
    <property type="match status" value="1"/>
</dbReference>
<dbReference type="EMBL" id="JACOON010000007">
    <property type="protein sequence ID" value="MBC5649358.1"/>
    <property type="molecule type" value="Genomic_DNA"/>
</dbReference>
<dbReference type="Pfam" id="PF01208">
    <property type="entry name" value="URO-D"/>
    <property type="match status" value="1"/>
</dbReference>
<feature type="domain" description="Uroporphyrinogen decarboxylase (URO-D)" evidence="1">
    <location>
        <begin position="173"/>
        <end position="351"/>
    </location>
</feature>
<evidence type="ECO:0000313" key="2">
    <source>
        <dbReference type="EMBL" id="MBC5649358.1"/>
    </source>
</evidence>
<name>A0ABR7EI41_9FIRM</name>
<evidence type="ECO:0000259" key="1">
    <source>
        <dbReference type="Pfam" id="PF01208"/>
    </source>
</evidence>
<dbReference type="PANTHER" id="PTHR47099:SF1">
    <property type="entry name" value="METHYLCOBAMIDE:COM METHYLTRANSFERASE MTBA"/>
    <property type="match status" value="1"/>
</dbReference>
<evidence type="ECO:0000313" key="3">
    <source>
        <dbReference type="Proteomes" id="UP000606889"/>
    </source>
</evidence>
<dbReference type="InterPro" id="IPR038071">
    <property type="entry name" value="UROD/MetE-like_sf"/>
</dbReference>
<accession>A0ABR7EI41</accession>
<dbReference type="InterPro" id="IPR052024">
    <property type="entry name" value="Methanogen_methyltrans"/>
</dbReference>
<dbReference type="Proteomes" id="UP000606889">
    <property type="component" value="Unassembled WGS sequence"/>
</dbReference>
<dbReference type="Gene3D" id="3.20.20.210">
    <property type="match status" value="1"/>
</dbReference>
<dbReference type="PANTHER" id="PTHR47099">
    <property type="entry name" value="METHYLCOBAMIDE:COM METHYLTRANSFERASE MTBA"/>
    <property type="match status" value="1"/>
</dbReference>
<keyword evidence="3" id="KW-1185">Reference proteome</keyword>
<dbReference type="RefSeq" id="WP_186858795.1">
    <property type="nucleotide sequence ID" value="NZ_JACOON010000007.1"/>
</dbReference>
<organism evidence="2 3">
    <name type="scientific">Christensenella tenuis</name>
    <dbReference type="NCBI Taxonomy" id="2763033"/>
    <lineage>
        <taxon>Bacteria</taxon>
        <taxon>Bacillati</taxon>
        <taxon>Bacillota</taxon>
        <taxon>Clostridia</taxon>
        <taxon>Christensenellales</taxon>
        <taxon>Christensenellaceae</taxon>
        <taxon>Christensenella</taxon>
    </lineage>
</organism>
<proteinExistence type="predicted"/>
<protein>
    <recommendedName>
        <fullName evidence="1">Uroporphyrinogen decarboxylase (URO-D) domain-containing protein</fullName>
    </recommendedName>
</protein>
<sequence length="357" mass="40636">MEKMSKRERVEATMAFQETDRTPVYDLFLHDGCIKYFTGKYAPVGEAGIRLKCQTIHSMLDMTRSADAGPRTPGRREDEDGFVELYERWIELGIEKRPFDCVMEAEQWLEQKIERMEQTYKNEDISAECEAFLTRFRQIQRYIGDDTVVLLRQSGTGLDELRYRLGLELFSYLSADRPELIAAYLDLHTRMEIRMIHAVADASLSPCALTYGDIAMKGTLLHSPEWLRKEFFPRLKLLNAAYHEHGIKCLFHSDGYLMPVMNDLLETGIDGLNPIETAAGMAVRELRRQYGSRLFLAGGIDMSQLLSGGEPEEVKRICKETIAEAGAGYFIGSTTELENTAKLENVLAMLREAGMEV</sequence>
<comment type="caution">
    <text evidence="2">The sequence shown here is derived from an EMBL/GenBank/DDBJ whole genome shotgun (WGS) entry which is preliminary data.</text>
</comment>